<reference evidence="1" key="1">
    <citation type="submission" date="2021-06" db="EMBL/GenBank/DDBJ databases">
        <authorList>
            <person name="Hodson N. C."/>
            <person name="Mongue J. A."/>
            <person name="Jaron S. K."/>
        </authorList>
    </citation>
    <scope>NUCLEOTIDE SEQUENCE</scope>
</reference>
<name>A0A8J2PJ20_9HEXA</name>
<dbReference type="EMBL" id="CAJVCH010530377">
    <property type="protein sequence ID" value="CAG7823723.1"/>
    <property type="molecule type" value="Genomic_DNA"/>
</dbReference>
<keyword evidence="2" id="KW-1185">Reference proteome</keyword>
<dbReference type="AlphaFoldDB" id="A0A8J2PJ20"/>
<sequence length="146" mass="16371">MKFNCENLQEDYTDRNKNVVYDDEIPNSLHVRTVELPKLAASEIPCKFRLYGDAKLVTANLNWNEATKKVYSTDTAGSSKAYGTLIVRTRISMKNLPAELKEQPDKEAIQQKTIENPNLILSGLPSASIEYTGFGVHTYKGINSTE</sequence>
<gene>
    <name evidence="1" type="ORF">AFUS01_LOCUS33924</name>
</gene>
<evidence type="ECO:0000313" key="1">
    <source>
        <dbReference type="EMBL" id="CAG7823723.1"/>
    </source>
</evidence>
<protein>
    <submittedName>
        <fullName evidence="1">Uncharacterized protein</fullName>
    </submittedName>
</protein>
<evidence type="ECO:0000313" key="2">
    <source>
        <dbReference type="Proteomes" id="UP000708208"/>
    </source>
</evidence>
<dbReference type="Proteomes" id="UP000708208">
    <property type="component" value="Unassembled WGS sequence"/>
</dbReference>
<comment type="caution">
    <text evidence="1">The sequence shown here is derived from an EMBL/GenBank/DDBJ whole genome shotgun (WGS) entry which is preliminary data.</text>
</comment>
<organism evidence="1 2">
    <name type="scientific">Allacma fusca</name>
    <dbReference type="NCBI Taxonomy" id="39272"/>
    <lineage>
        <taxon>Eukaryota</taxon>
        <taxon>Metazoa</taxon>
        <taxon>Ecdysozoa</taxon>
        <taxon>Arthropoda</taxon>
        <taxon>Hexapoda</taxon>
        <taxon>Collembola</taxon>
        <taxon>Symphypleona</taxon>
        <taxon>Sminthuridae</taxon>
        <taxon>Allacma</taxon>
    </lineage>
</organism>
<proteinExistence type="predicted"/>
<accession>A0A8J2PJ20</accession>